<evidence type="ECO:0000313" key="2">
    <source>
        <dbReference type="Proteomes" id="UP000008148"/>
    </source>
</evidence>
<dbReference type="HOGENOM" id="CLU_3059941_0_0_6"/>
<keyword evidence="2" id="KW-1185">Reference proteome</keyword>
<accession>A8AG33</accession>
<organism evidence="1 2">
    <name type="scientific">Citrobacter koseri (strain ATCC BAA-895 / CDC 4225-83 / SGSC4696)</name>
    <dbReference type="NCBI Taxonomy" id="290338"/>
    <lineage>
        <taxon>Bacteria</taxon>
        <taxon>Pseudomonadati</taxon>
        <taxon>Pseudomonadota</taxon>
        <taxon>Gammaproteobacteria</taxon>
        <taxon>Enterobacterales</taxon>
        <taxon>Enterobacteriaceae</taxon>
        <taxon>Citrobacter</taxon>
    </lineage>
</organism>
<dbReference type="Proteomes" id="UP000008148">
    <property type="component" value="Chromosome"/>
</dbReference>
<sequence length="53" mass="5591">MAGVQQISNGGGGRMTRRVAKPCFGRFFYACLPDGGCALSGLRSDITCGYVIM</sequence>
<evidence type="ECO:0000313" key="1">
    <source>
        <dbReference type="EMBL" id="ABV12446.1"/>
    </source>
</evidence>
<name>A8AG33_CITK8</name>
<dbReference type="EMBL" id="CP000822">
    <property type="protein sequence ID" value="ABV12446.1"/>
    <property type="molecule type" value="Genomic_DNA"/>
</dbReference>
<gene>
    <name evidence="1" type="ordered locus">CKO_01306</name>
</gene>
<proteinExistence type="predicted"/>
<dbReference type="STRING" id="290338.CKO_01306"/>
<dbReference type="KEGG" id="cko:CKO_01306"/>
<protein>
    <submittedName>
        <fullName evidence="1">Uncharacterized protein</fullName>
    </submittedName>
</protein>
<dbReference type="AlphaFoldDB" id="A8AG33"/>
<reference evidence="1 2" key="1">
    <citation type="submission" date="2007-08" db="EMBL/GenBank/DDBJ databases">
        <authorList>
            <consortium name="The Citrobacter koseri Genome Sequencing Project"/>
            <person name="McClelland M."/>
            <person name="Sanderson E.K."/>
            <person name="Porwollik S."/>
            <person name="Spieth J."/>
            <person name="Clifton W.S."/>
            <person name="Latreille P."/>
            <person name="Courtney L."/>
            <person name="Wang C."/>
            <person name="Pepin K."/>
            <person name="Bhonagiri V."/>
            <person name="Nash W."/>
            <person name="Johnson M."/>
            <person name="Thiruvilangam P."/>
            <person name="Wilson R."/>
        </authorList>
    </citation>
    <scope>NUCLEOTIDE SEQUENCE [LARGE SCALE GENOMIC DNA]</scope>
    <source>
        <strain evidence="2">ATCC BAA-895 / CDC 4225-83 / SGSC4696</strain>
    </source>
</reference>